<evidence type="ECO:0000313" key="2">
    <source>
        <dbReference type="Proteomes" id="UP000656319"/>
    </source>
</evidence>
<sequence>MIAASAHRSPGLFSRDAPGLLRECLDHHLNPQRLRLFLPVAWQAFRPGARVPGRFFICSRDCCYCIAQIVRNCCFFCPL</sequence>
<organism evidence="1 2">
    <name type="scientific">Paraburkholderia hiiakae</name>
    <dbReference type="NCBI Taxonomy" id="1081782"/>
    <lineage>
        <taxon>Bacteria</taxon>
        <taxon>Pseudomonadati</taxon>
        <taxon>Pseudomonadota</taxon>
        <taxon>Betaproteobacteria</taxon>
        <taxon>Burkholderiales</taxon>
        <taxon>Burkholderiaceae</taxon>
        <taxon>Paraburkholderia</taxon>
    </lineage>
</organism>
<name>A0ABM8P2I6_9BURK</name>
<gene>
    <name evidence="1" type="ORF">LMG27952_05610</name>
</gene>
<proteinExistence type="predicted"/>
<protein>
    <submittedName>
        <fullName evidence="1">Uncharacterized protein</fullName>
    </submittedName>
</protein>
<evidence type="ECO:0000313" key="1">
    <source>
        <dbReference type="EMBL" id="CAD6554392.1"/>
    </source>
</evidence>
<comment type="caution">
    <text evidence="1">The sequence shown here is derived from an EMBL/GenBank/DDBJ whole genome shotgun (WGS) entry which is preliminary data.</text>
</comment>
<accession>A0ABM8P2I6</accession>
<keyword evidence="2" id="KW-1185">Reference proteome</keyword>
<dbReference type="EMBL" id="CAJHCQ010000017">
    <property type="protein sequence ID" value="CAD6554392.1"/>
    <property type="molecule type" value="Genomic_DNA"/>
</dbReference>
<reference evidence="1 2" key="1">
    <citation type="submission" date="2020-10" db="EMBL/GenBank/DDBJ databases">
        <authorList>
            <person name="Peeters C."/>
        </authorList>
    </citation>
    <scope>NUCLEOTIDE SEQUENCE [LARGE SCALE GENOMIC DNA]</scope>
    <source>
        <strain evidence="1 2">LMG 27952</strain>
    </source>
</reference>
<dbReference type="Proteomes" id="UP000656319">
    <property type="component" value="Unassembled WGS sequence"/>
</dbReference>